<evidence type="ECO:0000256" key="1">
    <source>
        <dbReference type="SAM" id="Coils"/>
    </source>
</evidence>
<evidence type="ECO:0000313" key="4">
    <source>
        <dbReference type="EMBL" id="NNA75663.1"/>
    </source>
</evidence>
<dbReference type="NCBIfam" id="NF010448">
    <property type="entry name" value="PRK13874.1"/>
    <property type="match status" value="1"/>
</dbReference>
<dbReference type="RefSeq" id="WP_057711766.1">
    <property type="nucleotide sequence ID" value="NZ_JAAQYH010000012.1"/>
</dbReference>
<dbReference type="Proteomes" id="UP000586252">
    <property type="component" value="Unassembled WGS sequence"/>
</dbReference>
<name>A0A7Y1QD26_9PSED</name>
<dbReference type="InterPro" id="IPR014147">
    <property type="entry name" value="T4SS_TrbJ"/>
</dbReference>
<feature type="chain" id="PRO_5036216028" evidence="3">
    <location>
        <begin position="29"/>
        <end position="247"/>
    </location>
</feature>
<evidence type="ECO:0000256" key="2">
    <source>
        <dbReference type="SAM" id="MobiDB-lite"/>
    </source>
</evidence>
<dbReference type="EMBL" id="JAAQYH010000012">
    <property type="protein sequence ID" value="NNA75663.1"/>
    <property type="molecule type" value="Genomic_DNA"/>
</dbReference>
<accession>A0A7Y1QD26</accession>
<dbReference type="AlphaFoldDB" id="A0A7Y1QD26"/>
<evidence type="ECO:0000313" key="6">
    <source>
        <dbReference type="Proteomes" id="UP000535954"/>
    </source>
</evidence>
<gene>
    <name evidence="4" type="primary">trbJ</name>
    <name evidence="4" type="ORF">HBO13_23745</name>
    <name evidence="5" type="ORF">HBO30_28145</name>
</gene>
<reference evidence="6 7" key="1">
    <citation type="journal article" date="2020" name="Front. Microbiol.">
        <title>Genetic Organization of the aprX-lipA2 Operon Affects the Proteolytic Potential of Pseudomonas Species in Milk.</title>
        <authorList>
            <person name="Maier C."/>
            <person name="Huptas C."/>
            <person name="von Neubeck M."/>
            <person name="Scherer S."/>
            <person name="Wenning M."/>
            <person name="Lucking G."/>
        </authorList>
    </citation>
    <scope>NUCLEOTIDE SEQUENCE [LARGE SCALE GENOMIC DNA]</scope>
    <source>
        <strain evidence="5 7">WS 5404</strain>
        <strain evidence="4 6">WS 5405</strain>
    </source>
</reference>
<evidence type="ECO:0000256" key="3">
    <source>
        <dbReference type="SAM" id="SignalP"/>
    </source>
</evidence>
<comment type="caution">
    <text evidence="4">The sequence shown here is derived from an EMBL/GenBank/DDBJ whole genome shotgun (WGS) entry which is preliminary data.</text>
</comment>
<organism evidence="4 6">
    <name type="scientific">Pseudomonas lactis</name>
    <dbReference type="NCBI Taxonomy" id="1615674"/>
    <lineage>
        <taxon>Bacteria</taxon>
        <taxon>Pseudomonadati</taxon>
        <taxon>Pseudomonadota</taxon>
        <taxon>Gammaproteobacteria</taxon>
        <taxon>Pseudomonadales</taxon>
        <taxon>Pseudomonadaceae</taxon>
        <taxon>Pseudomonas</taxon>
    </lineage>
</organism>
<feature type="coiled-coil region" evidence="1">
    <location>
        <begin position="41"/>
        <end position="75"/>
    </location>
</feature>
<evidence type="ECO:0000313" key="5">
    <source>
        <dbReference type="EMBL" id="NNA82579.1"/>
    </source>
</evidence>
<dbReference type="Proteomes" id="UP000535954">
    <property type="component" value="Unassembled WGS sequence"/>
</dbReference>
<feature type="region of interest" description="Disordered" evidence="2">
    <location>
        <begin position="220"/>
        <end position="247"/>
    </location>
</feature>
<dbReference type="NCBIfam" id="TIGR02780">
    <property type="entry name" value="TrbJ_Ti"/>
    <property type="match status" value="1"/>
</dbReference>
<keyword evidence="1" id="KW-0175">Coiled coil</keyword>
<protein>
    <submittedName>
        <fullName evidence="4">P-type conjugative transfer protein TrbJ</fullName>
    </submittedName>
</protein>
<proteinExistence type="predicted"/>
<evidence type="ECO:0000313" key="7">
    <source>
        <dbReference type="Proteomes" id="UP000586252"/>
    </source>
</evidence>
<dbReference type="EMBL" id="JAAQYI010000018">
    <property type="protein sequence ID" value="NNA82579.1"/>
    <property type="molecule type" value="Genomic_DNA"/>
</dbReference>
<dbReference type="GeneID" id="45735818"/>
<feature type="signal peptide" evidence="3">
    <location>
        <begin position="1"/>
        <end position="28"/>
    </location>
</feature>
<keyword evidence="3" id="KW-0732">Signal</keyword>
<sequence length="247" mass="27339">MKTKPRLLSVSLAAVLSVSLLSAPPATAFTVIDPTNLIQNTLTAIRTLEQINNQINQLQNEAQMLVNQARNLTHLDFNIVNRLRLTLATTERLIAEAQGLAYDVTAMDREFARLYPEQYAATVSGDQMAVDARERWKNTLDGLHTAMRMQAQVSQNLAQDESALTDLVSQSQSATGALQATQATNQLLALQAKQSIQAQQLQITQDRAASLELARQAAATERSREVRRRFHGDGTPYTPHPVRFYGN</sequence>